<feature type="domain" description="Amine oxidase" evidence="2">
    <location>
        <begin position="108"/>
        <end position="359"/>
    </location>
</feature>
<dbReference type="PANTHER" id="PTHR43563">
    <property type="entry name" value="AMINE OXIDASE"/>
    <property type="match status" value="1"/>
</dbReference>
<dbReference type="OrthoDB" id="337830at2"/>
<evidence type="ECO:0000313" key="3">
    <source>
        <dbReference type="EMBL" id="MXP26816.1"/>
    </source>
</evidence>
<dbReference type="SUPFAM" id="SSF51905">
    <property type="entry name" value="FAD/NAD(P)-binding domain"/>
    <property type="match status" value="1"/>
</dbReference>
<name>A0A845AE40_9SPHN</name>
<organism evidence="3 4">
    <name type="scientific">Altericroceibacterium indicum</name>
    <dbReference type="NCBI Taxonomy" id="374177"/>
    <lineage>
        <taxon>Bacteria</taxon>
        <taxon>Pseudomonadati</taxon>
        <taxon>Pseudomonadota</taxon>
        <taxon>Alphaproteobacteria</taxon>
        <taxon>Sphingomonadales</taxon>
        <taxon>Erythrobacteraceae</taxon>
        <taxon>Altericroceibacterium</taxon>
    </lineage>
</organism>
<evidence type="ECO:0000259" key="2">
    <source>
        <dbReference type="Pfam" id="PF01593"/>
    </source>
</evidence>
<reference evidence="3 4" key="1">
    <citation type="submission" date="2019-12" db="EMBL/GenBank/DDBJ databases">
        <title>Genomic-based taxomic classification of the family Erythrobacteraceae.</title>
        <authorList>
            <person name="Xu L."/>
        </authorList>
    </citation>
    <scope>NUCLEOTIDE SEQUENCE [LARGE SCALE GENOMIC DNA]</scope>
    <source>
        <strain evidence="3 4">DSM 18604</strain>
    </source>
</reference>
<dbReference type="AlphaFoldDB" id="A0A845AE40"/>
<dbReference type="InterPro" id="IPR002937">
    <property type="entry name" value="Amino_oxidase"/>
</dbReference>
<comment type="similarity">
    <text evidence="1">Belongs to the flavin monoamine oxidase family.</text>
</comment>
<evidence type="ECO:0000313" key="4">
    <source>
        <dbReference type="Proteomes" id="UP000460561"/>
    </source>
</evidence>
<dbReference type="InterPro" id="IPR036188">
    <property type="entry name" value="FAD/NAD-bd_sf"/>
</dbReference>
<accession>A0A845AE40</accession>
<sequence>MRTIVAIVGGGLAGLYAARLLHTAGIDFQLLEARDRLGGRILSLDSAGVPSADGFDLGPSWFWPDMQPAMGALARELGLAAFPQHSAGDVLFERMSKEPIHRFQSMRQEPASMRFSGGTGALVKALATTLPPERLHLGATVTNLTLLDDGVALTIAGADALTKELIADHLILALPPRLLARTIAFDPPVEQSTASLWQGTATWMAPHAKFLALYDQPFWRNEGLSGTAQSVLGPLVEIHDATTASGAAALFGFIGVNADQRSSIGEDALVHACFAQLGRLFGPEAARPRATLFKDWAADPLTATEADRVGGAHPTPGRMSWVTGAWSKRLSLGGSETSAREPGYLAGAVDAAERAVAEIRTRLVDTRETMTC</sequence>
<dbReference type="PANTHER" id="PTHR43563:SF1">
    <property type="entry name" value="AMINE OXIDASE [FLAVIN-CONTAINING] B"/>
    <property type="match status" value="1"/>
</dbReference>
<dbReference type="Pfam" id="PF01593">
    <property type="entry name" value="Amino_oxidase"/>
    <property type="match status" value="2"/>
</dbReference>
<dbReference type="EMBL" id="WTYQ01000005">
    <property type="protein sequence ID" value="MXP26816.1"/>
    <property type="molecule type" value="Genomic_DNA"/>
</dbReference>
<dbReference type="GO" id="GO:0016491">
    <property type="term" value="F:oxidoreductase activity"/>
    <property type="evidence" value="ECO:0007669"/>
    <property type="project" value="InterPro"/>
</dbReference>
<gene>
    <name evidence="3" type="ORF">GRI39_12315</name>
</gene>
<protein>
    <submittedName>
        <fullName evidence="3">NAD(P)-binding protein</fullName>
    </submittedName>
</protein>
<evidence type="ECO:0000256" key="1">
    <source>
        <dbReference type="ARBA" id="ARBA00005995"/>
    </source>
</evidence>
<comment type="caution">
    <text evidence="3">The sequence shown here is derived from an EMBL/GenBank/DDBJ whole genome shotgun (WGS) entry which is preliminary data.</text>
</comment>
<dbReference type="SUPFAM" id="SSF54373">
    <property type="entry name" value="FAD-linked reductases, C-terminal domain"/>
    <property type="match status" value="1"/>
</dbReference>
<dbReference type="RefSeq" id="WP_160740034.1">
    <property type="nucleotide sequence ID" value="NZ_WTYQ01000005.1"/>
</dbReference>
<proteinExistence type="inferred from homology"/>
<feature type="domain" description="Amine oxidase" evidence="2">
    <location>
        <begin position="12"/>
        <end position="92"/>
    </location>
</feature>
<keyword evidence="4" id="KW-1185">Reference proteome</keyword>
<dbReference type="Gene3D" id="3.50.50.60">
    <property type="entry name" value="FAD/NAD(P)-binding domain"/>
    <property type="match status" value="2"/>
</dbReference>
<dbReference type="Proteomes" id="UP000460561">
    <property type="component" value="Unassembled WGS sequence"/>
</dbReference>
<dbReference type="InterPro" id="IPR050703">
    <property type="entry name" value="Flavin_MAO"/>
</dbReference>